<reference evidence="1 2" key="2">
    <citation type="submission" date="2018-01" db="EMBL/GenBank/DDBJ databases">
        <title>Genomic study of Klebsiella pneumoniae.</title>
        <authorList>
            <person name="Yang Y."/>
            <person name="Bicalho R."/>
        </authorList>
    </citation>
    <scope>NUCLEOTIDE SEQUENCE [LARGE SCALE GENOMIC DNA]</scope>
    <source>
        <strain evidence="1 2">A2</strain>
    </source>
</reference>
<reference evidence="1 2" key="1">
    <citation type="submission" date="2017-11" db="EMBL/GenBank/DDBJ databases">
        <authorList>
            <person name="Han C.G."/>
        </authorList>
    </citation>
    <scope>NUCLEOTIDE SEQUENCE [LARGE SCALE GENOMIC DNA]</scope>
    <source>
        <strain evidence="1 2">A2</strain>
    </source>
</reference>
<evidence type="ECO:0000313" key="1">
    <source>
        <dbReference type="EMBL" id="PLM67426.1"/>
    </source>
</evidence>
<proteinExistence type="predicted"/>
<organism evidence="1 2">
    <name type="scientific">Klebsiella michiganensis</name>
    <dbReference type="NCBI Taxonomy" id="1134687"/>
    <lineage>
        <taxon>Bacteria</taxon>
        <taxon>Pseudomonadati</taxon>
        <taxon>Pseudomonadota</taxon>
        <taxon>Gammaproteobacteria</taxon>
        <taxon>Enterobacterales</taxon>
        <taxon>Enterobacteriaceae</taxon>
        <taxon>Klebsiella/Raoultella group</taxon>
        <taxon>Klebsiella</taxon>
    </lineage>
</organism>
<sequence>MAITLVFTLAAGGESFSQNHTIREINTQRLSEWMQTQPHLPCHCETPLFLHYAAVRQEDEEMSYLAPEWLLVRFTKEN</sequence>
<accession>A0A2J4ZWK4</accession>
<comment type="caution">
    <text evidence="1">The sequence shown here is derived from an EMBL/GenBank/DDBJ whole genome shotgun (WGS) entry which is preliminary data.</text>
</comment>
<gene>
    <name evidence="1" type="ORF">CWM85_05835</name>
</gene>
<dbReference type="RefSeq" id="WP_044350435.1">
    <property type="nucleotide sequence ID" value="NZ_ABVZTX020000011.1"/>
</dbReference>
<dbReference type="EMBL" id="PIET01000088">
    <property type="protein sequence ID" value="PLM67426.1"/>
    <property type="molecule type" value="Genomic_DNA"/>
</dbReference>
<dbReference type="Proteomes" id="UP000234661">
    <property type="component" value="Unassembled WGS sequence"/>
</dbReference>
<dbReference type="AlphaFoldDB" id="A0A2J4ZWK4"/>
<name>A0A2J4ZWK4_9ENTR</name>
<protein>
    <submittedName>
        <fullName evidence="1">Uncharacterized protein</fullName>
    </submittedName>
</protein>
<evidence type="ECO:0000313" key="2">
    <source>
        <dbReference type="Proteomes" id="UP000234661"/>
    </source>
</evidence>